<dbReference type="InterPro" id="IPR023299">
    <property type="entry name" value="ATPase_P-typ_cyto_dom_N"/>
</dbReference>
<protein>
    <submittedName>
        <fullName evidence="11">Ca2+-transporting ATPase</fullName>
    </submittedName>
</protein>
<dbReference type="SFLD" id="SFLDS00003">
    <property type="entry name" value="Haloacid_Dehalogenase"/>
    <property type="match status" value="1"/>
</dbReference>
<dbReference type="InterPro" id="IPR023214">
    <property type="entry name" value="HAD_sf"/>
</dbReference>
<keyword evidence="7 9" id="KW-1133">Transmembrane helix</keyword>
<dbReference type="Proteomes" id="UP000273083">
    <property type="component" value="Unassembled WGS sequence"/>
</dbReference>
<evidence type="ECO:0000256" key="8">
    <source>
        <dbReference type="ARBA" id="ARBA00023136"/>
    </source>
</evidence>
<dbReference type="InterPro" id="IPR008250">
    <property type="entry name" value="ATPase_P-typ_transduc_dom_A_sf"/>
</dbReference>
<dbReference type="SUPFAM" id="SSF81660">
    <property type="entry name" value="Metal cation-transporting ATPase, ATP-binding domain N"/>
    <property type="match status" value="1"/>
</dbReference>
<feature type="transmembrane region" description="Helical" evidence="9">
    <location>
        <begin position="676"/>
        <end position="698"/>
    </location>
</feature>
<feature type="transmembrane region" description="Helical" evidence="9">
    <location>
        <begin position="746"/>
        <end position="767"/>
    </location>
</feature>
<evidence type="ECO:0000313" key="12">
    <source>
        <dbReference type="Proteomes" id="UP000273083"/>
    </source>
</evidence>
<dbReference type="Pfam" id="PF00690">
    <property type="entry name" value="Cation_ATPase_N"/>
    <property type="match status" value="1"/>
</dbReference>
<evidence type="ECO:0000256" key="6">
    <source>
        <dbReference type="ARBA" id="ARBA00022967"/>
    </source>
</evidence>
<dbReference type="GO" id="GO:0005524">
    <property type="term" value="F:ATP binding"/>
    <property type="evidence" value="ECO:0007669"/>
    <property type="project" value="UniProtKB-KW"/>
</dbReference>
<evidence type="ECO:0000259" key="10">
    <source>
        <dbReference type="SMART" id="SM00831"/>
    </source>
</evidence>
<dbReference type="PANTHER" id="PTHR42861">
    <property type="entry name" value="CALCIUM-TRANSPORTING ATPASE"/>
    <property type="match status" value="1"/>
</dbReference>
<dbReference type="InterPro" id="IPR001757">
    <property type="entry name" value="P_typ_ATPase"/>
</dbReference>
<keyword evidence="8 9" id="KW-0472">Membrane</keyword>
<dbReference type="Gene3D" id="1.20.1110.10">
    <property type="entry name" value="Calcium-transporting ATPase, transmembrane domain"/>
    <property type="match status" value="1"/>
</dbReference>
<organism evidence="11 12">
    <name type="scientific">Mobilisporobacter senegalensis</name>
    <dbReference type="NCBI Taxonomy" id="1329262"/>
    <lineage>
        <taxon>Bacteria</taxon>
        <taxon>Bacillati</taxon>
        <taxon>Bacillota</taxon>
        <taxon>Clostridia</taxon>
        <taxon>Lachnospirales</taxon>
        <taxon>Lachnospiraceae</taxon>
        <taxon>Mobilisporobacter</taxon>
    </lineage>
</organism>
<dbReference type="Pfam" id="PF00122">
    <property type="entry name" value="E1-E2_ATPase"/>
    <property type="match status" value="1"/>
</dbReference>
<dbReference type="Gene3D" id="3.40.1110.10">
    <property type="entry name" value="Calcium-transporting ATPase, cytoplasmic domain N"/>
    <property type="match status" value="1"/>
</dbReference>
<dbReference type="InterPro" id="IPR059000">
    <property type="entry name" value="ATPase_P-type_domA"/>
</dbReference>
<evidence type="ECO:0000256" key="5">
    <source>
        <dbReference type="ARBA" id="ARBA00022840"/>
    </source>
</evidence>
<accession>A0A3N1XI65</accession>
<evidence type="ECO:0000256" key="4">
    <source>
        <dbReference type="ARBA" id="ARBA00022741"/>
    </source>
</evidence>
<feature type="domain" description="Cation-transporting P-type ATPase N-terminal" evidence="10">
    <location>
        <begin position="3"/>
        <end position="76"/>
    </location>
</feature>
<dbReference type="RefSeq" id="WP_123610127.1">
    <property type="nucleotide sequence ID" value="NZ_RJVG01000008.1"/>
</dbReference>
<dbReference type="InterPro" id="IPR044492">
    <property type="entry name" value="P_typ_ATPase_HD_dom"/>
</dbReference>
<feature type="transmembrane region" description="Helical" evidence="9">
    <location>
        <begin position="56"/>
        <end position="75"/>
    </location>
</feature>
<dbReference type="SUPFAM" id="SSF81653">
    <property type="entry name" value="Calcium ATPase, transduction domain A"/>
    <property type="match status" value="1"/>
</dbReference>
<dbReference type="Gene3D" id="2.70.150.10">
    <property type="entry name" value="Calcium-transporting ATPase, cytoplasmic transduction domain A"/>
    <property type="match status" value="1"/>
</dbReference>
<keyword evidence="3 9" id="KW-0812">Transmembrane</keyword>
<comment type="caution">
    <text evidence="11">The sequence shown here is derived from an EMBL/GenBank/DDBJ whole genome shotgun (WGS) entry which is preliminary data.</text>
</comment>
<dbReference type="PRINTS" id="PR00120">
    <property type="entry name" value="HATPASE"/>
</dbReference>
<dbReference type="CDD" id="cd02089">
    <property type="entry name" value="P-type_ATPase_Ca_prok"/>
    <property type="match status" value="1"/>
</dbReference>
<dbReference type="Pfam" id="PF00689">
    <property type="entry name" value="Cation_ATPase_C"/>
    <property type="match status" value="1"/>
</dbReference>
<dbReference type="OrthoDB" id="9760364at2"/>
<feature type="transmembrane region" description="Helical" evidence="9">
    <location>
        <begin position="704"/>
        <end position="725"/>
    </location>
</feature>
<dbReference type="InterPro" id="IPR006068">
    <property type="entry name" value="ATPase_P-typ_cation-transptr_C"/>
</dbReference>
<evidence type="ECO:0000256" key="7">
    <source>
        <dbReference type="ARBA" id="ARBA00022989"/>
    </source>
</evidence>
<dbReference type="Pfam" id="PF08282">
    <property type="entry name" value="Hydrolase_3"/>
    <property type="match status" value="1"/>
</dbReference>
<dbReference type="SFLD" id="SFLDF00027">
    <property type="entry name" value="p-type_atpase"/>
    <property type="match status" value="1"/>
</dbReference>
<dbReference type="PRINTS" id="PR00119">
    <property type="entry name" value="CATATPASE"/>
</dbReference>
<dbReference type="NCBIfam" id="TIGR01494">
    <property type="entry name" value="ATPase_P-type"/>
    <property type="match status" value="2"/>
</dbReference>
<feature type="transmembrane region" description="Helical" evidence="9">
    <location>
        <begin position="244"/>
        <end position="263"/>
    </location>
</feature>
<dbReference type="SUPFAM" id="SSF81665">
    <property type="entry name" value="Calcium ATPase, transmembrane domain M"/>
    <property type="match status" value="1"/>
</dbReference>
<dbReference type="AlphaFoldDB" id="A0A3N1XI65"/>
<dbReference type="PROSITE" id="PS00154">
    <property type="entry name" value="ATPASE_E1_E2"/>
    <property type="match status" value="1"/>
</dbReference>
<dbReference type="InterPro" id="IPR023298">
    <property type="entry name" value="ATPase_P-typ_TM_dom_sf"/>
</dbReference>
<feature type="transmembrane region" description="Helical" evidence="9">
    <location>
        <begin position="846"/>
        <end position="868"/>
    </location>
</feature>
<comment type="similarity">
    <text evidence="2">Belongs to the cation transport ATPase (P-type) (TC 3.A.3) family. Type IIA subfamily.</text>
</comment>
<feature type="transmembrane region" description="Helical" evidence="9">
    <location>
        <begin position="813"/>
        <end position="834"/>
    </location>
</feature>
<feature type="transmembrane region" description="Helical" evidence="9">
    <location>
        <begin position="773"/>
        <end position="792"/>
    </location>
</feature>
<dbReference type="Pfam" id="PF13246">
    <property type="entry name" value="Cation_ATPase"/>
    <property type="match status" value="1"/>
</dbReference>
<proteinExistence type="inferred from homology"/>
<gene>
    <name evidence="11" type="ORF">EDD66_108143</name>
</gene>
<dbReference type="SMART" id="SM00831">
    <property type="entry name" value="Cation_ATPase_N"/>
    <property type="match status" value="1"/>
</dbReference>
<evidence type="ECO:0000256" key="9">
    <source>
        <dbReference type="SAM" id="Phobius"/>
    </source>
</evidence>
<dbReference type="InterPro" id="IPR018303">
    <property type="entry name" value="ATPase_P-typ_P_site"/>
</dbReference>
<dbReference type="SFLD" id="SFLDG00002">
    <property type="entry name" value="C1.7:_P-type_atpase_like"/>
    <property type="match status" value="1"/>
</dbReference>
<dbReference type="SUPFAM" id="SSF56784">
    <property type="entry name" value="HAD-like"/>
    <property type="match status" value="1"/>
</dbReference>
<dbReference type="GO" id="GO:0016020">
    <property type="term" value="C:membrane"/>
    <property type="evidence" value="ECO:0007669"/>
    <property type="project" value="UniProtKB-SubCell"/>
</dbReference>
<dbReference type="FunFam" id="3.40.50.1000:FF:000028">
    <property type="entry name" value="Calcium-transporting P-type ATPase, putative"/>
    <property type="match status" value="1"/>
</dbReference>
<dbReference type="Gene3D" id="3.40.50.1000">
    <property type="entry name" value="HAD superfamily/HAD-like"/>
    <property type="match status" value="1"/>
</dbReference>
<reference evidence="11 12" key="1">
    <citation type="submission" date="2018-11" db="EMBL/GenBank/DDBJ databases">
        <title>Genomic Encyclopedia of Type Strains, Phase IV (KMG-IV): sequencing the most valuable type-strain genomes for metagenomic binning, comparative biology and taxonomic classification.</title>
        <authorList>
            <person name="Goeker M."/>
        </authorList>
    </citation>
    <scope>NUCLEOTIDE SEQUENCE [LARGE SCALE GENOMIC DNA]</scope>
    <source>
        <strain evidence="11 12">DSM 26537</strain>
    </source>
</reference>
<dbReference type="GO" id="GO:0016887">
    <property type="term" value="F:ATP hydrolysis activity"/>
    <property type="evidence" value="ECO:0007669"/>
    <property type="project" value="InterPro"/>
</dbReference>
<comment type="subcellular location">
    <subcellularLocation>
        <location evidence="1">Membrane</location>
        <topology evidence="1">Multi-pass membrane protein</topology>
    </subcellularLocation>
</comment>
<keyword evidence="5" id="KW-0067">ATP-binding</keyword>
<evidence type="ECO:0000256" key="2">
    <source>
        <dbReference type="ARBA" id="ARBA00005675"/>
    </source>
</evidence>
<evidence type="ECO:0000256" key="3">
    <source>
        <dbReference type="ARBA" id="ARBA00022692"/>
    </source>
</evidence>
<evidence type="ECO:0000256" key="1">
    <source>
        <dbReference type="ARBA" id="ARBA00004141"/>
    </source>
</evidence>
<dbReference type="InterPro" id="IPR036412">
    <property type="entry name" value="HAD-like_sf"/>
</dbReference>
<evidence type="ECO:0000313" key="11">
    <source>
        <dbReference type="EMBL" id="ROR26420.1"/>
    </source>
</evidence>
<sequence>MNHTYTKSKEILLKELETNIQGLNETDVKERLSKYGLNELIEGKRKSPFLVFLDQFKDFLVIILILAATISAFLGDLESTLVIALVIILNAVLGTVQHIKAENSLNSLKDLSSPTAKVIRDGTMKELPSKEVTVGDMVILDAGDFVCADGRIIENASLQVNESALTGESVSSEKEDITLLEEVGVGDRKNMVFAGCFVTYGRGSFVVTEIGMNTEIGKVAALLKNTSEKKTPLQVNLDQFGKKLSVIILIICTLLFGINIFRGDAIVDSFMFAVALAVAAIPEALSSIVTIVLSFGTRKMANENAIIRKLHAVEGLGSVSIVCSDKTGTLTQNKMTVKKYCVNHEIIEPEQFNTNHPLQLRLLKFSLLCSDAMNKTEDGQEKREIGDPTELALLNFADKYGYHAIDVRKEYPRLAEVPFDSDRKLMSTVHKIDGRFYIITKGAVDVLSKRITTIATNSGTALITAEDLSDIESQNMIFSKEGLRVLAFAYKEITSYSDISEESEYDFTYLGLIAMMDPPREESRQAVSDCIKAGIRPIMITGDHKITAAAIAKQIGILSDDEEAVDGTALDNLSDIELRDYVEKISVYARVSPEHKIRIVRAWQEKGNIVAMTGDGVNDAPALKQADIGVAMGITGSEVAKDAASMILTDDNFATIIKAIENGRNIYTNIKNAIKFLLSGNTAAILTVLYASFLALPVPFVPVHLLFINLLTDSMPAIALGLEAHNPDVMTDKPRSKNESILTKDFLFDILLEGAIICTTTLIAYHIGLSQGSVTLGSTMAFGTMCLGRLVHGFNSKTKEPILFTKRFFNNKYLCGAFLIGFLLLNTVLLLPILQPIFEVTTLTKGLLFIVYGLSLCNLIIIQTVKYIRLKLS</sequence>
<dbReference type="InterPro" id="IPR004014">
    <property type="entry name" value="ATPase_P-typ_cation-transptr_N"/>
</dbReference>
<keyword evidence="4" id="KW-0547">Nucleotide-binding</keyword>
<dbReference type="EMBL" id="RJVG01000008">
    <property type="protein sequence ID" value="ROR26420.1"/>
    <property type="molecule type" value="Genomic_DNA"/>
</dbReference>
<keyword evidence="12" id="KW-1185">Reference proteome</keyword>
<feature type="transmembrane region" description="Helical" evidence="9">
    <location>
        <begin position="269"/>
        <end position="293"/>
    </location>
</feature>
<keyword evidence="6" id="KW-1278">Translocase</keyword>
<name>A0A3N1XI65_9FIRM</name>